<dbReference type="Pfam" id="PF07690">
    <property type="entry name" value="MFS_1"/>
    <property type="match status" value="1"/>
</dbReference>
<feature type="transmembrane region" description="Helical" evidence="7">
    <location>
        <begin position="81"/>
        <end position="99"/>
    </location>
</feature>
<dbReference type="InterPro" id="IPR020846">
    <property type="entry name" value="MFS_dom"/>
</dbReference>
<dbReference type="InterPro" id="IPR011701">
    <property type="entry name" value="MFS"/>
</dbReference>
<dbReference type="Gene3D" id="1.20.1250.20">
    <property type="entry name" value="MFS general substrate transporter like domains"/>
    <property type="match status" value="1"/>
</dbReference>
<feature type="transmembrane region" description="Helical" evidence="7">
    <location>
        <begin position="504"/>
        <end position="525"/>
    </location>
</feature>
<keyword evidence="2" id="KW-0813">Transport</keyword>
<feature type="transmembrane region" description="Helical" evidence="7">
    <location>
        <begin position="173"/>
        <end position="191"/>
    </location>
</feature>
<accession>A0A5J5ECE0</accession>
<dbReference type="OrthoDB" id="3437016at2759"/>
<evidence type="ECO:0000313" key="9">
    <source>
        <dbReference type="EMBL" id="KAA8892841.1"/>
    </source>
</evidence>
<dbReference type="Proteomes" id="UP000326924">
    <property type="component" value="Unassembled WGS sequence"/>
</dbReference>
<evidence type="ECO:0000256" key="2">
    <source>
        <dbReference type="ARBA" id="ARBA00022448"/>
    </source>
</evidence>
<feature type="region of interest" description="Disordered" evidence="6">
    <location>
        <begin position="1"/>
        <end position="23"/>
    </location>
</feature>
<keyword evidence="4 7" id="KW-1133">Transmembrane helix</keyword>
<evidence type="ECO:0000313" key="10">
    <source>
        <dbReference type="Proteomes" id="UP000326924"/>
    </source>
</evidence>
<gene>
    <name evidence="9" type="ORF">FN846DRAFT_914791</name>
</gene>
<organism evidence="9 10">
    <name type="scientific">Sphaerosporella brunnea</name>
    <dbReference type="NCBI Taxonomy" id="1250544"/>
    <lineage>
        <taxon>Eukaryota</taxon>
        <taxon>Fungi</taxon>
        <taxon>Dikarya</taxon>
        <taxon>Ascomycota</taxon>
        <taxon>Pezizomycotina</taxon>
        <taxon>Pezizomycetes</taxon>
        <taxon>Pezizales</taxon>
        <taxon>Pyronemataceae</taxon>
        <taxon>Sphaerosporella</taxon>
    </lineage>
</organism>
<dbReference type="EMBL" id="VXIS01000570">
    <property type="protein sequence ID" value="KAA8892841.1"/>
    <property type="molecule type" value="Genomic_DNA"/>
</dbReference>
<evidence type="ECO:0000256" key="5">
    <source>
        <dbReference type="ARBA" id="ARBA00023136"/>
    </source>
</evidence>
<dbReference type="FunCoup" id="A0A5J5ECE0">
    <property type="interactions" value="55"/>
</dbReference>
<dbReference type="GO" id="GO:0000329">
    <property type="term" value="C:fungal-type vacuole membrane"/>
    <property type="evidence" value="ECO:0007669"/>
    <property type="project" value="TreeGrafter"/>
</dbReference>
<protein>
    <submittedName>
        <fullName evidence="9">Major facilitator superfamily domain-containing protein</fullName>
    </submittedName>
</protein>
<feature type="transmembrane region" description="Helical" evidence="7">
    <location>
        <begin position="304"/>
        <end position="328"/>
    </location>
</feature>
<evidence type="ECO:0000259" key="8">
    <source>
        <dbReference type="PROSITE" id="PS50850"/>
    </source>
</evidence>
<comment type="caution">
    <text evidence="9">The sequence shown here is derived from an EMBL/GenBank/DDBJ whole genome shotgun (WGS) entry which is preliminary data.</text>
</comment>
<name>A0A5J5ECE0_9PEZI</name>
<feature type="transmembrane region" description="Helical" evidence="7">
    <location>
        <begin position="197"/>
        <end position="222"/>
    </location>
</feature>
<dbReference type="AlphaFoldDB" id="A0A5J5ECE0"/>
<feature type="transmembrane region" description="Helical" evidence="7">
    <location>
        <begin position="234"/>
        <end position="253"/>
    </location>
</feature>
<keyword evidence="10" id="KW-1185">Reference proteome</keyword>
<evidence type="ECO:0000256" key="6">
    <source>
        <dbReference type="SAM" id="MobiDB-lite"/>
    </source>
</evidence>
<feature type="transmembrane region" description="Helical" evidence="7">
    <location>
        <begin position="436"/>
        <end position="458"/>
    </location>
</feature>
<dbReference type="SUPFAM" id="SSF103473">
    <property type="entry name" value="MFS general substrate transporter"/>
    <property type="match status" value="1"/>
</dbReference>
<dbReference type="GO" id="GO:0015174">
    <property type="term" value="F:basic amino acid transmembrane transporter activity"/>
    <property type="evidence" value="ECO:0007669"/>
    <property type="project" value="TreeGrafter"/>
</dbReference>
<feature type="transmembrane region" description="Helical" evidence="7">
    <location>
        <begin position="136"/>
        <end position="161"/>
    </location>
</feature>
<feature type="transmembrane region" description="Helical" evidence="7">
    <location>
        <begin position="367"/>
        <end position="392"/>
    </location>
</feature>
<dbReference type="PANTHER" id="PTHR23501:SF191">
    <property type="entry name" value="VACUOLAR BASIC AMINO ACID TRANSPORTER 4"/>
    <property type="match status" value="1"/>
</dbReference>
<proteinExistence type="predicted"/>
<dbReference type="Gene3D" id="1.20.1720.10">
    <property type="entry name" value="Multidrug resistance protein D"/>
    <property type="match status" value="1"/>
</dbReference>
<feature type="transmembrane region" description="Helical" evidence="7">
    <location>
        <begin position="111"/>
        <end position="130"/>
    </location>
</feature>
<evidence type="ECO:0000256" key="3">
    <source>
        <dbReference type="ARBA" id="ARBA00022692"/>
    </source>
</evidence>
<keyword evidence="3 7" id="KW-0812">Transmembrane</keyword>
<dbReference type="GO" id="GO:0012505">
    <property type="term" value="C:endomembrane system"/>
    <property type="evidence" value="ECO:0007669"/>
    <property type="project" value="UniProtKB-SubCell"/>
</dbReference>
<dbReference type="InParanoid" id="A0A5J5ECE0"/>
<feature type="transmembrane region" description="Helical" evidence="7">
    <location>
        <begin position="43"/>
        <end position="69"/>
    </location>
</feature>
<sequence>MLLREDTVDQAPDEQSPLLGAPAKTINEPESTPIAQELPLPKLIAVLLSVWIGVFLASLDGTVISTLLAPISSDFESFSSLSWITTAYLIAQASLQPLFGKLTDIYGRREGLLVSNGLFTVGTALCGLAPNQYVMIVGRILAGAGGGGMTAISSIVATDLVPLRKRGIVQGGGNIAFGSGAALGGLFGGIVNDTIGWRWAFMIQIPLVVISSILVLLFVNIPIKRTSEARHKRVDYLGSLTLVLFLLLFLLALNTGGSLVPWTHPLVLTSLPLSALFLAAFIYTETHFAKEPIIPLTSFKDRTVIGACLTFLFMVMSMFSAYFFLPIYSMLRGASSTSAGLQLMPFSIGISIGSLSAGLIMNKTGRYYYLGVASMGMFNLGTGLFTTFSLTLPTWPQYLYLLFFGTGYGATLTVGLLALIAAVTHEEQATTTSTSYLFRATGGTIGAAVGSAVFQTALRRKLLSTLGSSKEAREIAQKVLKDFGEVAKVPEPWRAGVVVAYMHALRLVFVAAFVIGILGLGSMLIMKEHVLHKRLDRK</sequence>
<feature type="transmembrane region" description="Helical" evidence="7">
    <location>
        <begin position="398"/>
        <end position="424"/>
    </location>
</feature>
<evidence type="ECO:0000256" key="7">
    <source>
        <dbReference type="SAM" id="Phobius"/>
    </source>
</evidence>
<dbReference type="InterPro" id="IPR036259">
    <property type="entry name" value="MFS_trans_sf"/>
</dbReference>
<dbReference type="PROSITE" id="PS50850">
    <property type="entry name" value="MFS"/>
    <property type="match status" value="1"/>
</dbReference>
<reference evidence="9 10" key="1">
    <citation type="submission" date="2019-09" db="EMBL/GenBank/DDBJ databases">
        <title>Draft genome of the ectomycorrhizal ascomycete Sphaerosporella brunnea.</title>
        <authorList>
            <consortium name="DOE Joint Genome Institute"/>
            <person name="Benucci G.M."/>
            <person name="Marozzi G."/>
            <person name="Antonielli L."/>
            <person name="Sanchez S."/>
            <person name="Marco P."/>
            <person name="Wang X."/>
            <person name="Falini L.B."/>
            <person name="Barry K."/>
            <person name="Haridas S."/>
            <person name="Lipzen A."/>
            <person name="Labutti K."/>
            <person name="Grigoriev I.V."/>
            <person name="Murat C."/>
            <person name="Martin F."/>
            <person name="Albertini E."/>
            <person name="Donnini D."/>
            <person name="Bonito G."/>
        </authorList>
    </citation>
    <scope>NUCLEOTIDE SEQUENCE [LARGE SCALE GENOMIC DNA]</scope>
    <source>
        <strain evidence="9 10">Sb_GMNB300</strain>
    </source>
</reference>
<evidence type="ECO:0000256" key="4">
    <source>
        <dbReference type="ARBA" id="ARBA00022989"/>
    </source>
</evidence>
<dbReference type="PANTHER" id="PTHR23501">
    <property type="entry name" value="MAJOR FACILITATOR SUPERFAMILY"/>
    <property type="match status" value="1"/>
</dbReference>
<keyword evidence="5 7" id="KW-0472">Membrane</keyword>
<evidence type="ECO:0000256" key="1">
    <source>
        <dbReference type="ARBA" id="ARBA00004127"/>
    </source>
</evidence>
<comment type="subcellular location">
    <subcellularLocation>
        <location evidence="1">Endomembrane system</location>
        <topology evidence="1">Multi-pass membrane protein</topology>
    </subcellularLocation>
</comment>
<feature type="domain" description="Major facilitator superfamily (MFS) profile" evidence="8">
    <location>
        <begin position="46"/>
        <end position="531"/>
    </location>
</feature>
<feature type="transmembrane region" description="Helical" evidence="7">
    <location>
        <begin position="340"/>
        <end position="360"/>
    </location>
</feature>
<feature type="transmembrane region" description="Helical" evidence="7">
    <location>
        <begin position="265"/>
        <end position="283"/>
    </location>
</feature>